<feature type="binding site" evidence="11">
    <location>
        <position position="65"/>
    </location>
    <ligand>
        <name>substrate</name>
    </ligand>
</feature>
<comment type="function">
    <text evidence="11">Catalyzes the specific phosphorylation of the 3-hydroxyl group of shikimic acid using ATP as a cosubstrate.</text>
</comment>
<dbReference type="PROSITE" id="PS01128">
    <property type="entry name" value="SHIKIMATE_KINASE"/>
    <property type="match status" value="1"/>
</dbReference>
<dbReference type="GO" id="GO:0009073">
    <property type="term" value="P:aromatic amino acid family biosynthetic process"/>
    <property type="evidence" value="ECO:0007669"/>
    <property type="project" value="UniProtKB-KW"/>
</dbReference>
<dbReference type="KEGG" id="rte:GSU10_06795"/>
<evidence type="ECO:0000256" key="6">
    <source>
        <dbReference type="ARBA" id="ARBA00022741"/>
    </source>
</evidence>
<dbReference type="PRINTS" id="PR01100">
    <property type="entry name" value="SHIKIMTKNASE"/>
</dbReference>
<keyword evidence="11" id="KW-0963">Cytoplasm</keyword>
<comment type="pathway">
    <text evidence="1 11">Metabolic intermediate biosynthesis; chorismate biosynthesis; chorismate from D-erythrose 4-phosphate and phosphoenolpyruvate: step 5/7.</text>
</comment>
<evidence type="ECO:0000256" key="2">
    <source>
        <dbReference type="ARBA" id="ARBA00006997"/>
    </source>
</evidence>
<feature type="region of interest" description="Disordered" evidence="12">
    <location>
        <begin position="171"/>
        <end position="194"/>
    </location>
</feature>
<keyword evidence="6 11" id="KW-0547">Nucleotide-binding</keyword>
<comment type="subcellular location">
    <subcellularLocation>
        <location evidence="11">Cytoplasm</location>
    </subcellularLocation>
</comment>
<dbReference type="GO" id="GO:0008652">
    <property type="term" value="P:amino acid biosynthetic process"/>
    <property type="evidence" value="ECO:0007669"/>
    <property type="project" value="UniProtKB-KW"/>
</dbReference>
<dbReference type="HAMAP" id="MF_00109">
    <property type="entry name" value="Shikimate_kinase"/>
    <property type="match status" value="1"/>
</dbReference>
<dbReference type="GO" id="GO:0000287">
    <property type="term" value="F:magnesium ion binding"/>
    <property type="evidence" value="ECO:0007669"/>
    <property type="project" value="UniProtKB-UniRule"/>
</dbReference>
<evidence type="ECO:0000256" key="5">
    <source>
        <dbReference type="ARBA" id="ARBA00022679"/>
    </source>
</evidence>
<dbReference type="EMBL" id="CP047186">
    <property type="protein sequence ID" value="QHC55369.1"/>
    <property type="molecule type" value="Genomic_DNA"/>
</dbReference>
<feature type="binding site" evidence="11">
    <location>
        <position position="86"/>
    </location>
    <ligand>
        <name>substrate</name>
    </ligand>
</feature>
<dbReference type="CDD" id="cd00464">
    <property type="entry name" value="SK"/>
    <property type="match status" value="1"/>
</dbReference>
<dbReference type="PANTHER" id="PTHR21087:SF16">
    <property type="entry name" value="SHIKIMATE KINASE 1, CHLOROPLASTIC"/>
    <property type="match status" value="1"/>
</dbReference>
<evidence type="ECO:0000256" key="10">
    <source>
        <dbReference type="ARBA" id="ARBA00048567"/>
    </source>
</evidence>
<feature type="compositionally biased region" description="Low complexity" evidence="12">
    <location>
        <begin position="174"/>
        <end position="194"/>
    </location>
</feature>
<feature type="binding site" evidence="11">
    <location>
        <position position="24"/>
    </location>
    <ligand>
        <name>Mg(2+)</name>
        <dbReference type="ChEBI" id="CHEBI:18420"/>
    </ligand>
</feature>
<dbReference type="RefSeq" id="WP_132505089.1">
    <property type="nucleotide sequence ID" value="NZ_CP047186.1"/>
</dbReference>
<reference evidence="14" key="1">
    <citation type="submission" date="2019-12" db="EMBL/GenBank/DDBJ databases">
        <title>Complete and draft genome sequences of new strains and members of some known species of the genus Rathayibacter isolated from plants.</title>
        <authorList>
            <person name="Tarlachkov S.V."/>
            <person name="Starodumova I.P."/>
            <person name="Dorofeeva L.V."/>
            <person name="Prisyazhnaya N.V."/>
            <person name="Leyn S."/>
            <person name="Zlamal J."/>
            <person name="Elan M."/>
            <person name="Osterman A.L."/>
            <person name="Nadler S."/>
            <person name="Subbotin S.A."/>
            <person name="Evtushenko L.I."/>
        </authorList>
    </citation>
    <scope>NUCLEOTIDE SEQUENCE [LARGE SCALE GENOMIC DNA]</scope>
    <source>
        <strain evidence="14">VKM Ac-2761</strain>
    </source>
</reference>
<evidence type="ECO:0000313" key="14">
    <source>
        <dbReference type="Proteomes" id="UP000465031"/>
    </source>
</evidence>
<keyword evidence="7 11" id="KW-0418">Kinase</keyword>
<evidence type="ECO:0000256" key="9">
    <source>
        <dbReference type="ARBA" id="ARBA00023141"/>
    </source>
</evidence>
<keyword evidence="11" id="KW-0460">Magnesium</keyword>
<dbReference type="Pfam" id="PF01202">
    <property type="entry name" value="SKI"/>
    <property type="match status" value="1"/>
</dbReference>
<dbReference type="GO" id="GO:0005524">
    <property type="term" value="F:ATP binding"/>
    <property type="evidence" value="ECO:0007669"/>
    <property type="project" value="UniProtKB-UniRule"/>
</dbReference>
<accession>A0AAE6V694</accession>
<comment type="similarity">
    <text evidence="2 11">Belongs to the shikimate kinase family.</text>
</comment>
<dbReference type="GO" id="GO:0005829">
    <property type="term" value="C:cytosol"/>
    <property type="evidence" value="ECO:0007669"/>
    <property type="project" value="TreeGrafter"/>
</dbReference>
<feature type="binding site" evidence="11">
    <location>
        <position position="42"/>
    </location>
    <ligand>
        <name>substrate</name>
    </ligand>
</feature>
<evidence type="ECO:0000256" key="3">
    <source>
        <dbReference type="ARBA" id="ARBA00012154"/>
    </source>
</evidence>
<dbReference type="InterPro" id="IPR000623">
    <property type="entry name" value="Shikimate_kinase/TSH1"/>
</dbReference>
<evidence type="ECO:0000256" key="4">
    <source>
        <dbReference type="ARBA" id="ARBA00022605"/>
    </source>
</evidence>
<keyword evidence="11" id="KW-0479">Metal-binding</keyword>
<feature type="binding site" evidence="11">
    <location>
        <position position="122"/>
    </location>
    <ligand>
        <name>ATP</name>
        <dbReference type="ChEBI" id="CHEBI:30616"/>
    </ligand>
</feature>
<gene>
    <name evidence="11" type="primary">aroK</name>
    <name evidence="13" type="ORF">GSU10_06795</name>
</gene>
<evidence type="ECO:0000256" key="1">
    <source>
        <dbReference type="ARBA" id="ARBA00004842"/>
    </source>
</evidence>
<keyword evidence="5 11" id="KW-0808">Transferase</keyword>
<comment type="cofactor">
    <cofactor evidence="11">
        <name>Mg(2+)</name>
        <dbReference type="ChEBI" id="CHEBI:18420"/>
    </cofactor>
    <text evidence="11">Binds 1 Mg(2+) ion per subunit.</text>
</comment>
<feature type="binding site" evidence="11">
    <location>
        <begin position="20"/>
        <end position="25"/>
    </location>
    <ligand>
        <name>ATP</name>
        <dbReference type="ChEBI" id="CHEBI:30616"/>
    </ligand>
</feature>
<feature type="binding site" evidence="11">
    <location>
        <position position="139"/>
    </location>
    <ligand>
        <name>substrate</name>
    </ligand>
</feature>
<dbReference type="InterPro" id="IPR023000">
    <property type="entry name" value="Shikimate_kinase_CS"/>
</dbReference>
<dbReference type="InterPro" id="IPR031322">
    <property type="entry name" value="Shikimate/glucono_kinase"/>
</dbReference>
<organism evidence="13 14">
    <name type="scientific">Rathayibacter tanaceti</name>
    <dbReference type="NCBI Taxonomy" id="1671680"/>
    <lineage>
        <taxon>Bacteria</taxon>
        <taxon>Bacillati</taxon>
        <taxon>Actinomycetota</taxon>
        <taxon>Actinomycetes</taxon>
        <taxon>Micrococcales</taxon>
        <taxon>Microbacteriaceae</taxon>
        <taxon>Rathayibacter</taxon>
    </lineage>
</organism>
<evidence type="ECO:0000256" key="7">
    <source>
        <dbReference type="ARBA" id="ARBA00022777"/>
    </source>
</evidence>
<dbReference type="GO" id="GO:0009423">
    <property type="term" value="P:chorismate biosynthetic process"/>
    <property type="evidence" value="ECO:0007669"/>
    <property type="project" value="UniProtKB-UniRule"/>
</dbReference>
<comment type="subunit">
    <text evidence="11">Monomer.</text>
</comment>
<dbReference type="SUPFAM" id="SSF52540">
    <property type="entry name" value="P-loop containing nucleoside triphosphate hydrolases"/>
    <property type="match status" value="1"/>
</dbReference>
<feature type="binding site" evidence="11">
    <location>
        <position position="156"/>
    </location>
    <ligand>
        <name>ATP</name>
        <dbReference type="ChEBI" id="CHEBI:30616"/>
    </ligand>
</feature>
<protein>
    <recommendedName>
        <fullName evidence="3 11">Shikimate kinase</fullName>
        <shortName evidence="11">SK</shortName>
        <ecNumber evidence="3 11">2.7.1.71</ecNumber>
    </recommendedName>
</protein>
<dbReference type="PANTHER" id="PTHR21087">
    <property type="entry name" value="SHIKIMATE KINASE"/>
    <property type="match status" value="1"/>
</dbReference>
<dbReference type="GO" id="GO:0004765">
    <property type="term" value="F:shikimate kinase activity"/>
    <property type="evidence" value="ECO:0007669"/>
    <property type="project" value="UniProtKB-UniRule"/>
</dbReference>
<evidence type="ECO:0000256" key="8">
    <source>
        <dbReference type="ARBA" id="ARBA00022840"/>
    </source>
</evidence>
<proteinExistence type="inferred from homology"/>
<keyword evidence="4 11" id="KW-0028">Amino-acid biosynthesis</keyword>
<evidence type="ECO:0000313" key="13">
    <source>
        <dbReference type="EMBL" id="QHC55369.1"/>
    </source>
</evidence>
<dbReference type="EC" id="2.7.1.71" evidence="3 11"/>
<keyword evidence="8 11" id="KW-0067">ATP-binding</keyword>
<dbReference type="Proteomes" id="UP000465031">
    <property type="component" value="Chromosome"/>
</dbReference>
<dbReference type="AlphaFoldDB" id="A0AAE6V694"/>
<name>A0AAE6V694_9MICO</name>
<comment type="catalytic activity">
    <reaction evidence="10 11">
        <text>shikimate + ATP = 3-phosphoshikimate + ADP + H(+)</text>
        <dbReference type="Rhea" id="RHEA:13121"/>
        <dbReference type="ChEBI" id="CHEBI:15378"/>
        <dbReference type="ChEBI" id="CHEBI:30616"/>
        <dbReference type="ChEBI" id="CHEBI:36208"/>
        <dbReference type="ChEBI" id="CHEBI:145989"/>
        <dbReference type="ChEBI" id="CHEBI:456216"/>
        <dbReference type="EC" id="2.7.1.71"/>
    </reaction>
</comment>
<dbReference type="Gene3D" id="3.40.50.300">
    <property type="entry name" value="P-loop containing nucleotide triphosphate hydrolases"/>
    <property type="match status" value="1"/>
</dbReference>
<sequence length="194" mass="20703">MAGHDTGAARARVVLIGPMGAGKTTIGRRVAKALSADFVDSDAEFVRSHGPIAPYFDAHGEAAFRREERRVVERAVRRDVVLSLGGGAVLDTATRADLAVVPVVLLTTTAEAVRDRLGSGSRPLVRGGVADWTRIFDARRPIYEALADFVVDTSRRPITVIAAETAEWVRAQRPSDIPAPSDPAAPSRPSGRQS</sequence>
<keyword evidence="9 11" id="KW-0057">Aromatic amino acid biosynthesis</keyword>
<evidence type="ECO:0000256" key="11">
    <source>
        <dbReference type="HAMAP-Rule" id="MF_00109"/>
    </source>
</evidence>
<dbReference type="InterPro" id="IPR027417">
    <property type="entry name" value="P-loop_NTPase"/>
</dbReference>
<evidence type="ECO:0000256" key="12">
    <source>
        <dbReference type="SAM" id="MobiDB-lite"/>
    </source>
</evidence>